<dbReference type="CDD" id="cd09209">
    <property type="entry name" value="Lumazine_synthase-I"/>
    <property type="match status" value="1"/>
</dbReference>
<dbReference type="GO" id="GO:0009349">
    <property type="term" value="C:riboflavin synthase complex"/>
    <property type="evidence" value="ECO:0007669"/>
    <property type="project" value="UniProtKB-UniRule"/>
</dbReference>
<comment type="function">
    <text evidence="8">Catalyzes the formation of 6,7-dimethyl-8-ribityllumazine by condensation of 5-amino-6-(D-ribitylamino)uracil with 3,4-dihydroxy-2-butanone 4-phosphate. This is the penultimate step in the biosynthesis of riboflavin.</text>
</comment>
<feature type="binding site" evidence="8">
    <location>
        <position position="23"/>
    </location>
    <ligand>
        <name>5-amino-6-(D-ribitylamino)uracil</name>
        <dbReference type="ChEBI" id="CHEBI:15934"/>
    </ligand>
</feature>
<dbReference type="UniPathway" id="UPA00275">
    <property type="reaction ID" value="UER00404"/>
</dbReference>
<dbReference type="PANTHER" id="PTHR21058">
    <property type="entry name" value="6,7-DIMETHYL-8-RIBITYLLUMAZINE SYNTHASE DMRL SYNTHASE LUMAZINE SYNTHASE"/>
    <property type="match status" value="1"/>
</dbReference>
<protein>
    <recommendedName>
        <fullName evidence="7 8">6,7-dimethyl-8-ribityllumazine synthase</fullName>
        <shortName evidence="8">DMRL synthase</shortName>
        <shortName evidence="8">LS</shortName>
        <shortName evidence="8">Lumazine synthase</shortName>
        <ecNumber evidence="3 8">2.5.1.78</ecNumber>
    </recommendedName>
</protein>
<reference evidence="10" key="1">
    <citation type="submission" date="2019-01" db="EMBL/GenBank/DDBJ databases">
        <title>Genomic analysis of Salicibibacter sp. NKC3-5.</title>
        <authorList>
            <person name="Oh Y.J."/>
        </authorList>
    </citation>
    <scope>NUCLEOTIDE SEQUENCE [LARGE SCALE GENOMIC DNA]</scope>
    <source>
        <strain evidence="10">NKC3-5</strain>
    </source>
</reference>
<dbReference type="GO" id="GO:0009231">
    <property type="term" value="P:riboflavin biosynthetic process"/>
    <property type="evidence" value="ECO:0007669"/>
    <property type="project" value="UniProtKB-UniRule"/>
</dbReference>
<feature type="binding site" evidence="8">
    <location>
        <begin position="57"/>
        <end position="59"/>
    </location>
    <ligand>
        <name>5-amino-6-(D-ribitylamino)uracil</name>
        <dbReference type="ChEBI" id="CHEBI:15934"/>
    </ligand>
</feature>
<dbReference type="InterPro" id="IPR034964">
    <property type="entry name" value="LS"/>
</dbReference>
<keyword evidence="4 8" id="KW-0686">Riboflavin biosynthesis</keyword>
<dbReference type="InterPro" id="IPR036467">
    <property type="entry name" value="LS/RS_sf"/>
</dbReference>
<evidence type="ECO:0000256" key="3">
    <source>
        <dbReference type="ARBA" id="ARBA00012664"/>
    </source>
</evidence>
<organism evidence="9 10">
    <name type="scientific">Salicibibacter halophilus</name>
    <dbReference type="NCBI Taxonomy" id="2502791"/>
    <lineage>
        <taxon>Bacteria</taxon>
        <taxon>Bacillati</taxon>
        <taxon>Bacillota</taxon>
        <taxon>Bacilli</taxon>
        <taxon>Bacillales</taxon>
        <taxon>Bacillaceae</taxon>
        <taxon>Salicibibacter</taxon>
    </lineage>
</organism>
<keyword evidence="5 8" id="KW-0808">Transferase</keyword>
<dbReference type="GO" id="GO:0000906">
    <property type="term" value="F:6,7-dimethyl-8-ribityllumazine synthase activity"/>
    <property type="evidence" value="ECO:0007669"/>
    <property type="project" value="UniProtKB-UniRule"/>
</dbReference>
<evidence type="ECO:0000256" key="1">
    <source>
        <dbReference type="ARBA" id="ARBA00004917"/>
    </source>
</evidence>
<dbReference type="RefSeq" id="WP_142090288.1">
    <property type="nucleotide sequence ID" value="NZ_CP035485.1"/>
</dbReference>
<dbReference type="PANTHER" id="PTHR21058:SF0">
    <property type="entry name" value="6,7-DIMETHYL-8-RIBITYLLUMAZINE SYNTHASE"/>
    <property type="match status" value="1"/>
</dbReference>
<accession>A0A514LIY6</accession>
<dbReference type="Proteomes" id="UP000319756">
    <property type="component" value="Chromosome"/>
</dbReference>
<feature type="binding site" evidence="8">
    <location>
        <begin position="86"/>
        <end position="87"/>
    </location>
    <ligand>
        <name>(2S)-2-hydroxy-3-oxobutyl phosphate</name>
        <dbReference type="ChEBI" id="CHEBI:58830"/>
    </ligand>
</feature>
<feature type="binding site" evidence="8">
    <location>
        <position position="128"/>
    </location>
    <ligand>
        <name>(2S)-2-hydroxy-3-oxobutyl phosphate</name>
        <dbReference type="ChEBI" id="CHEBI:58830"/>
    </ligand>
</feature>
<evidence type="ECO:0000313" key="9">
    <source>
        <dbReference type="EMBL" id="QDI91804.1"/>
    </source>
</evidence>
<dbReference type="Gene3D" id="3.40.50.960">
    <property type="entry name" value="Lumazine/riboflavin synthase"/>
    <property type="match status" value="1"/>
</dbReference>
<name>A0A514LIY6_9BACI</name>
<comment type="similarity">
    <text evidence="2 8">Belongs to the DMRL synthase family.</text>
</comment>
<evidence type="ECO:0000256" key="2">
    <source>
        <dbReference type="ARBA" id="ARBA00007424"/>
    </source>
</evidence>
<evidence type="ECO:0000256" key="6">
    <source>
        <dbReference type="ARBA" id="ARBA00048785"/>
    </source>
</evidence>
<dbReference type="InterPro" id="IPR002180">
    <property type="entry name" value="LS/RS"/>
</dbReference>
<dbReference type="KEGG" id="sale:EPH95_11980"/>
<dbReference type="OrthoDB" id="9809709at2"/>
<dbReference type="EC" id="2.5.1.78" evidence="3 8"/>
<comment type="catalytic activity">
    <reaction evidence="6 8">
        <text>(2S)-2-hydroxy-3-oxobutyl phosphate + 5-amino-6-(D-ribitylamino)uracil = 6,7-dimethyl-8-(1-D-ribityl)lumazine + phosphate + 2 H2O + H(+)</text>
        <dbReference type="Rhea" id="RHEA:26152"/>
        <dbReference type="ChEBI" id="CHEBI:15377"/>
        <dbReference type="ChEBI" id="CHEBI:15378"/>
        <dbReference type="ChEBI" id="CHEBI:15934"/>
        <dbReference type="ChEBI" id="CHEBI:43474"/>
        <dbReference type="ChEBI" id="CHEBI:58201"/>
        <dbReference type="ChEBI" id="CHEBI:58830"/>
        <dbReference type="EC" id="2.5.1.78"/>
    </reaction>
</comment>
<proteinExistence type="inferred from homology"/>
<sequence>MGEIFEGNLVATDVKIGIVVGRFNEFITSKLLEGAEGTLVRHGASSENIDVAKVPGAFEIPFAAKQMLNHKPYDAIITLGTVIRGSTPHFDYVCNEVSKGVSSLSLSSDTPVIFGVITTESIEQAIERAGTKAGNKGAEAATAAIEMANLTKELNQK</sequence>
<feature type="binding site" evidence="8">
    <location>
        <position position="114"/>
    </location>
    <ligand>
        <name>5-amino-6-(D-ribitylamino)uracil</name>
        <dbReference type="ChEBI" id="CHEBI:15934"/>
    </ligand>
</feature>
<comment type="subunit">
    <text evidence="8">Forms an icosahedral capsid composed of 60 subunits, arranged as a dodecamer of pentamers.</text>
</comment>
<dbReference type="AlphaFoldDB" id="A0A514LIY6"/>
<feature type="active site" description="Proton donor" evidence="8">
    <location>
        <position position="89"/>
    </location>
</feature>
<dbReference type="NCBIfam" id="TIGR00114">
    <property type="entry name" value="lumazine-synth"/>
    <property type="match status" value="1"/>
</dbReference>
<evidence type="ECO:0000256" key="5">
    <source>
        <dbReference type="ARBA" id="ARBA00022679"/>
    </source>
</evidence>
<evidence type="ECO:0000313" key="10">
    <source>
        <dbReference type="Proteomes" id="UP000319756"/>
    </source>
</evidence>
<evidence type="ECO:0000256" key="8">
    <source>
        <dbReference type="HAMAP-Rule" id="MF_00178"/>
    </source>
</evidence>
<dbReference type="FunFam" id="3.40.50.960:FF:000001">
    <property type="entry name" value="6,7-dimethyl-8-ribityllumazine synthase"/>
    <property type="match status" value="1"/>
</dbReference>
<evidence type="ECO:0000256" key="4">
    <source>
        <dbReference type="ARBA" id="ARBA00022619"/>
    </source>
</evidence>
<dbReference type="EMBL" id="CP035485">
    <property type="protein sequence ID" value="QDI91804.1"/>
    <property type="molecule type" value="Genomic_DNA"/>
</dbReference>
<dbReference type="SUPFAM" id="SSF52121">
    <property type="entry name" value="Lumazine synthase"/>
    <property type="match status" value="1"/>
</dbReference>
<gene>
    <name evidence="8" type="primary">ribH</name>
    <name evidence="9" type="ORF">EPH95_11980</name>
</gene>
<comment type="pathway">
    <text evidence="1 8">Cofactor biosynthesis; riboflavin biosynthesis; riboflavin from 2-hydroxy-3-oxobutyl phosphate and 5-amino-6-(D-ribitylamino)uracil: step 1/2.</text>
</comment>
<dbReference type="GO" id="GO:0005829">
    <property type="term" value="C:cytosol"/>
    <property type="evidence" value="ECO:0007669"/>
    <property type="project" value="TreeGrafter"/>
</dbReference>
<feature type="binding site" evidence="8">
    <location>
        <begin position="81"/>
        <end position="83"/>
    </location>
    <ligand>
        <name>5-amino-6-(D-ribitylamino)uracil</name>
        <dbReference type="ChEBI" id="CHEBI:15934"/>
    </ligand>
</feature>
<dbReference type="Pfam" id="PF00885">
    <property type="entry name" value="DMRL_synthase"/>
    <property type="match status" value="1"/>
</dbReference>
<evidence type="ECO:0000256" key="7">
    <source>
        <dbReference type="ARBA" id="ARBA00072606"/>
    </source>
</evidence>
<dbReference type="NCBIfam" id="NF000812">
    <property type="entry name" value="PRK00061.1-4"/>
    <property type="match status" value="1"/>
</dbReference>
<keyword evidence="10" id="KW-1185">Reference proteome</keyword>
<dbReference type="HAMAP" id="MF_00178">
    <property type="entry name" value="Lumazine_synth"/>
    <property type="match status" value="1"/>
</dbReference>